<dbReference type="Proteomes" id="UP001292094">
    <property type="component" value="Unassembled WGS sequence"/>
</dbReference>
<comment type="caution">
    <text evidence="2">The sequence shown here is derived from an EMBL/GenBank/DDBJ whole genome shotgun (WGS) entry which is preliminary data.</text>
</comment>
<reference evidence="2" key="1">
    <citation type="submission" date="2023-11" db="EMBL/GenBank/DDBJ databases">
        <title>Genome assemblies of two species of porcelain crab, Petrolisthes cinctipes and Petrolisthes manimaculis (Anomura: Porcellanidae).</title>
        <authorList>
            <person name="Angst P."/>
        </authorList>
    </citation>
    <scope>NUCLEOTIDE SEQUENCE</scope>
    <source>
        <strain evidence="2">PB745_02</strain>
        <tissue evidence="2">Gill</tissue>
    </source>
</reference>
<dbReference type="AlphaFoldDB" id="A0AAE1QDG2"/>
<sequence>MLWYLRKRFVENPPLLHSYDPTLRTRGGLPQCGYSTGEESTARGVGKGGGGVWACLPGACTLLLLVTTMVGVAAALRLLMLTRRDLDSLHARIAAG</sequence>
<organism evidence="2 3">
    <name type="scientific">Petrolisthes manimaculis</name>
    <dbReference type="NCBI Taxonomy" id="1843537"/>
    <lineage>
        <taxon>Eukaryota</taxon>
        <taxon>Metazoa</taxon>
        <taxon>Ecdysozoa</taxon>
        <taxon>Arthropoda</taxon>
        <taxon>Crustacea</taxon>
        <taxon>Multicrustacea</taxon>
        <taxon>Malacostraca</taxon>
        <taxon>Eumalacostraca</taxon>
        <taxon>Eucarida</taxon>
        <taxon>Decapoda</taxon>
        <taxon>Pleocyemata</taxon>
        <taxon>Anomura</taxon>
        <taxon>Galatheoidea</taxon>
        <taxon>Porcellanidae</taxon>
        <taxon>Petrolisthes</taxon>
    </lineage>
</organism>
<keyword evidence="3" id="KW-1185">Reference proteome</keyword>
<dbReference type="EMBL" id="JAWZYT010000472">
    <property type="protein sequence ID" value="KAK4323097.1"/>
    <property type="molecule type" value="Genomic_DNA"/>
</dbReference>
<keyword evidence="1" id="KW-0812">Transmembrane</keyword>
<accession>A0AAE1QDG2</accession>
<protein>
    <submittedName>
        <fullName evidence="2">Uncharacterized protein</fullName>
    </submittedName>
</protein>
<evidence type="ECO:0000256" key="1">
    <source>
        <dbReference type="SAM" id="Phobius"/>
    </source>
</evidence>
<feature type="transmembrane region" description="Helical" evidence="1">
    <location>
        <begin position="51"/>
        <end position="76"/>
    </location>
</feature>
<evidence type="ECO:0000313" key="3">
    <source>
        <dbReference type="Proteomes" id="UP001292094"/>
    </source>
</evidence>
<evidence type="ECO:0000313" key="2">
    <source>
        <dbReference type="EMBL" id="KAK4323097.1"/>
    </source>
</evidence>
<name>A0AAE1QDG2_9EUCA</name>
<keyword evidence="1" id="KW-1133">Transmembrane helix</keyword>
<keyword evidence="1" id="KW-0472">Membrane</keyword>
<proteinExistence type="predicted"/>
<gene>
    <name evidence="2" type="ORF">Pmani_006172</name>
</gene>